<dbReference type="RefSeq" id="WP_354601231.1">
    <property type="nucleotide sequence ID" value="NZ_JBEWZI010000011.1"/>
</dbReference>
<dbReference type="EMBL" id="JBEWZI010000011">
    <property type="protein sequence ID" value="MET7014768.1"/>
    <property type="molecule type" value="Genomic_DNA"/>
</dbReference>
<reference evidence="1 2" key="1">
    <citation type="submission" date="2024-07" db="EMBL/GenBank/DDBJ databases">
        <title>Uliginosibacterium flavum JJ3220;KACC:17644.</title>
        <authorList>
            <person name="Kim M.K."/>
        </authorList>
    </citation>
    <scope>NUCLEOTIDE SEQUENCE [LARGE SCALE GENOMIC DNA]</scope>
    <source>
        <strain evidence="1 2">KACC:17644</strain>
    </source>
</reference>
<comment type="caution">
    <text evidence="1">The sequence shown here is derived from an EMBL/GenBank/DDBJ whole genome shotgun (WGS) entry which is preliminary data.</text>
</comment>
<accession>A0ABV2TLI1</accession>
<gene>
    <name evidence="1" type="ORF">ABXR19_11260</name>
</gene>
<dbReference type="SUPFAM" id="SSF53098">
    <property type="entry name" value="Ribonuclease H-like"/>
    <property type="match status" value="1"/>
</dbReference>
<dbReference type="InterPro" id="IPR012337">
    <property type="entry name" value="RNaseH-like_sf"/>
</dbReference>
<name>A0ABV2TLI1_9RHOO</name>
<protein>
    <submittedName>
        <fullName evidence="1">Uncharacterized protein</fullName>
    </submittedName>
</protein>
<dbReference type="Proteomes" id="UP001549691">
    <property type="component" value="Unassembled WGS sequence"/>
</dbReference>
<organism evidence="1 2">
    <name type="scientific">Uliginosibacterium flavum</name>
    <dbReference type="NCBI Taxonomy" id="1396831"/>
    <lineage>
        <taxon>Bacteria</taxon>
        <taxon>Pseudomonadati</taxon>
        <taxon>Pseudomonadota</taxon>
        <taxon>Betaproteobacteria</taxon>
        <taxon>Rhodocyclales</taxon>
        <taxon>Zoogloeaceae</taxon>
        <taxon>Uliginosibacterium</taxon>
    </lineage>
</organism>
<proteinExistence type="predicted"/>
<dbReference type="InterPro" id="IPR036397">
    <property type="entry name" value="RNaseH_sf"/>
</dbReference>
<dbReference type="Gene3D" id="3.30.420.10">
    <property type="entry name" value="Ribonuclease H-like superfamily/Ribonuclease H"/>
    <property type="match status" value="1"/>
</dbReference>
<sequence length="167" mass="19384">MLIFLDTEFTDFINCDLISIGMVSEDGRHEFYAERSDYVSDWQSDFVRVAVVPLLGGHAGRSFGRQELGEQLRAWFSSLPRSVQIACDSVHDRDLLWDAFDQDLPVNLSRSIFDLRPLIDTTVYHKAVCCYHDQPAQPWHHSLHDARAHRAGWLAWQDDRRQKRLKG</sequence>
<evidence type="ECO:0000313" key="1">
    <source>
        <dbReference type="EMBL" id="MET7014768.1"/>
    </source>
</evidence>
<evidence type="ECO:0000313" key="2">
    <source>
        <dbReference type="Proteomes" id="UP001549691"/>
    </source>
</evidence>
<keyword evidence="2" id="KW-1185">Reference proteome</keyword>